<dbReference type="EC" id="1.14.14.9" evidence="6"/>
<dbReference type="Gene3D" id="1.10.3140.10">
    <property type="entry name" value="4-hydroxybutyryl-coa dehydratase, domain 1"/>
    <property type="match status" value="1"/>
</dbReference>
<dbReference type="SUPFAM" id="SSF47203">
    <property type="entry name" value="Acyl-CoA dehydrogenase C-terminal domain-like"/>
    <property type="match status" value="1"/>
</dbReference>
<dbReference type="PIRSF" id="PIRSF000331">
    <property type="entry name" value="HpaA_HpaB"/>
    <property type="match status" value="1"/>
</dbReference>
<keyword evidence="7" id="KW-1185">Reference proteome</keyword>
<dbReference type="InterPro" id="IPR036250">
    <property type="entry name" value="AcylCo_DH-like_C"/>
</dbReference>
<dbReference type="InterPro" id="IPR012687">
    <property type="entry name" value="HpaB_Deino-type"/>
</dbReference>
<dbReference type="SUPFAM" id="SSF56645">
    <property type="entry name" value="Acyl-CoA dehydrogenase NM domain-like"/>
    <property type="match status" value="1"/>
</dbReference>
<dbReference type="Pfam" id="PF11794">
    <property type="entry name" value="HpaB_N"/>
    <property type="match status" value="1"/>
</dbReference>
<feature type="domain" description="HpaB/PvcC/4-BUDH C-terminal" evidence="4">
    <location>
        <begin position="288"/>
        <end position="482"/>
    </location>
</feature>
<dbReference type="InterPro" id="IPR024674">
    <property type="entry name" value="HpaB/PvcC/4-BUDH_N"/>
</dbReference>
<evidence type="ECO:0000256" key="3">
    <source>
        <dbReference type="ARBA" id="ARBA00023002"/>
    </source>
</evidence>
<dbReference type="RefSeq" id="WP_307322115.1">
    <property type="nucleotide sequence ID" value="NZ_JAUSUG010000002.1"/>
</dbReference>
<reference evidence="6 7" key="1">
    <citation type="submission" date="2023-07" db="EMBL/GenBank/DDBJ databases">
        <title>Genomic Encyclopedia of Type Strains, Phase IV (KMG-IV): sequencing the most valuable type-strain genomes for metagenomic binning, comparative biology and taxonomic classification.</title>
        <authorList>
            <person name="Goeker M."/>
        </authorList>
    </citation>
    <scope>NUCLEOTIDE SEQUENCE [LARGE SCALE GENOMIC DNA]</scope>
    <source>
        <strain evidence="6 7">DSM 9768</strain>
    </source>
</reference>
<evidence type="ECO:0000259" key="5">
    <source>
        <dbReference type="Pfam" id="PF11794"/>
    </source>
</evidence>
<dbReference type="PANTHER" id="PTHR36117">
    <property type="entry name" value="4-HYDROXYPHENYLACETATE 3-MONOOXYGENASE-RELATED"/>
    <property type="match status" value="1"/>
</dbReference>
<keyword evidence="2" id="KW-0274">FAD</keyword>
<feature type="domain" description="HpaB/PvcC/4-BUDH N-terminal" evidence="5">
    <location>
        <begin position="6"/>
        <end position="277"/>
    </location>
</feature>
<dbReference type="InterPro" id="IPR024719">
    <property type="entry name" value="HpaB/PvcC/4-BUDH_C"/>
</dbReference>
<gene>
    <name evidence="6" type="ORF">J2S74_000825</name>
</gene>
<protein>
    <submittedName>
        <fullName evidence="6">4-hydroxyphenylacetate 3-monooxygenase</fullName>
        <ecNumber evidence="6">1.14.14.9</ecNumber>
    </submittedName>
</protein>
<dbReference type="InterPro" id="IPR004925">
    <property type="entry name" value="HpaB/PvcC/4-BUDH"/>
</dbReference>
<keyword evidence="1" id="KW-0285">Flavoprotein</keyword>
<sequence>MAIVLGKQYIERIDGLNNEVWIDGERVTGKLSEHPAFEGILRTKGILYDTQHDRNTQSLVTGITPNGTERMNFAFEQPVTVNDLKKRREATQLWARKSCGTVGRSPDYINTAIMTLGSSPGFFEKKYANNVQGVYEQAVKKDLSFTHTFINPQVNRSPNYLKFEFLNELNKKDIIAAKVIDETEEGIVVHGARLLATQGGLTDEVLVLPTGSATSDPSYAYAFAIPSNTKGLKFLCREPYASKVSNSFDHPLTAHFDEIDSVVVFDHVLVPWDRVFLYGDAERAAGIYKDIHLNIMLLFQAVSRQVVKTEYLLGLGEALAQSIAITEYSHVQEKLSEIIITLEIMKALLYRAEMGATKNEFGTLVPEAIPLMTASSYYQNIYPRLVEILHLLGASGFIALPTEKDFQSTVGKDIEQYLQGRNAGAKDRVQLFRLAWDLTMSPFGTRQTQYERFFFGDPVRLSSALYQAYDKKTLVEQVNDFLQNHHGY</sequence>
<dbReference type="Gene3D" id="2.40.110.10">
    <property type="entry name" value="Butyryl-CoA Dehydrogenase, subunit A, domain 2"/>
    <property type="match status" value="1"/>
</dbReference>
<evidence type="ECO:0000256" key="1">
    <source>
        <dbReference type="ARBA" id="ARBA00022630"/>
    </source>
</evidence>
<evidence type="ECO:0000313" key="7">
    <source>
        <dbReference type="Proteomes" id="UP001230005"/>
    </source>
</evidence>
<dbReference type="Proteomes" id="UP001230005">
    <property type="component" value="Unassembled WGS sequence"/>
</dbReference>
<proteinExistence type="predicted"/>
<dbReference type="Pfam" id="PF03241">
    <property type="entry name" value="HpaB"/>
    <property type="match status" value="1"/>
</dbReference>
<dbReference type="EMBL" id="JAUSUG010000002">
    <property type="protein sequence ID" value="MDQ0253453.1"/>
    <property type="molecule type" value="Genomic_DNA"/>
</dbReference>
<dbReference type="NCBIfam" id="TIGR02309">
    <property type="entry name" value="HpaB-1"/>
    <property type="match status" value="1"/>
</dbReference>
<comment type="caution">
    <text evidence="6">The sequence shown here is derived from an EMBL/GenBank/DDBJ whole genome shotgun (WGS) entry which is preliminary data.</text>
</comment>
<dbReference type="GO" id="GO:0052881">
    <property type="term" value="F:4-hydroxyphenylacetate 3-monooxygenase activity"/>
    <property type="evidence" value="ECO:0007669"/>
    <property type="project" value="UniProtKB-EC"/>
</dbReference>
<dbReference type="PANTHER" id="PTHR36117:SF3">
    <property type="entry name" value="4-HYDROXYPHENYLACETATE 3-MONOOXYGENASE-RELATED"/>
    <property type="match status" value="1"/>
</dbReference>
<dbReference type="InterPro" id="IPR009100">
    <property type="entry name" value="AcylCoA_DH/oxidase_NM_dom_sf"/>
</dbReference>
<dbReference type="Gene3D" id="1.20.140.10">
    <property type="entry name" value="Butyryl-CoA Dehydrogenase, subunit A, domain 3"/>
    <property type="match status" value="1"/>
</dbReference>
<evidence type="ECO:0000259" key="4">
    <source>
        <dbReference type="Pfam" id="PF03241"/>
    </source>
</evidence>
<dbReference type="InterPro" id="IPR046373">
    <property type="entry name" value="Acyl-CoA_Oxase/DH_mid-dom_sf"/>
</dbReference>
<evidence type="ECO:0000313" key="6">
    <source>
        <dbReference type="EMBL" id="MDQ0253453.1"/>
    </source>
</evidence>
<accession>A0ABT9ZQD7</accession>
<name>A0ABT9ZQD7_9BACI</name>
<evidence type="ECO:0000256" key="2">
    <source>
        <dbReference type="ARBA" id="ARBA00022827"/>
    </source>
</evidence>
<keyword evidence="3 6" id="KW-0560">Oxidoreductase</keyword>
<organism evidence="6 7">
    <name type="scientific">Evansella vedderi</name>
    <dbReference type="NCBI Taxonomy" id="38282"/>
    <lineage>
        <taxon>Bacteria</taxon>
        <taxon>Bacillati</taxon>
        <taxon>Bacillota</taxon>
        <taxon>Bacilli</taxon>
        <taxon>Bacillales</taxon>
        <taxon>Bacillaceae</taxon>
        <taxon>Evansella</taxon>
    </lineage>
</organism>